<evidence type="ECO:0000313" key="3">
    <source>
        <dbReference type="Proteomes" id="UP001497453"/>
    </source>
</evidence>
<feature type="region of interest" description="Disordered" evidence="1">
    <location>
        <begin position="194"/>
        <end position="218"/>
    </location>
</feature>
<name>A0ABP1CGX1_9APHY</name>
<sequence length="538" mass="57803">MSRTIPLPMGPHPGWELEESNPEDSPLHSVAESSVIAYALKQSRERWLTSTFPRFSVKTRGGKQGAILPPPHTIKPHGRFDLVVGPHVFSNTEIFEVHYLPQQASTSPSTASGQITRPSGTSNTASLSNPIPAPVMSTLPADAFVTPELISQVNSAAASNPVLSNLLHEVAVGRATQDQLKTLGLLIQTLKDSGAPQQTSTAPAAGSSSTPAQPSQIPTASRDFDIVLEFHEKPSDRWILPRGPVSIQPVRGHRGDDLIVNAVLPFTQTTTSNDDVNTKAKVPEIVAFRFASVSFTVHDLMMRWMGGPEKMAEHVGKLNEVASKWPKRQFLQHQLPNGYLLDQLKAAVAPPYVMKSIKPTHGDTHRSKRRATRKTTNIPPTPTPQIPISAPAPIPTPAPEQTLPVLQQEAPSASVDMPPPPKRKKSNNAKPQSSTTPTQIACHSCGQTDVPLMMGGLLTLGYCRPCIVAGKAVADIPSATPARAVERPPPIKAVSRRPSTMSAPTLVAHSPLATNQPVVFAPVQTPQNIGEEQKPKNT</sequence>
<dbReference type="Proteomes" id="UP001497453">
    <property type="component" value="Chromosome 1"/>
</dbReference>
<accession>A0ABP1CGX1</accession>
<dbReference type="EMBL" id="OZ037944">
    <property type="protein sequence ID" value="CAL1694937.1"/>
    <property type="molecule type" value="Genomic_DNA"/>
</dbReference>
<protein>
    <submittedName>
        <fullName evidence="2">Uncharacterized protein</fullName>
    </submittedName>
</protein>
<evidence type="ECO:0000313" key="2">
    <source>
        <dbReference type="EMBL" id="CAL1694937.1"/>
    </source>
</evidence>
<feature type="region of interest" description="Disordered" evidence="1">
    <location>
        <begin position="1"/>
        <end position="28"/>
    </location>
</feature>
<feature type="region of interest" description="Disordered" evidence="1">
    <location>
        <begin position="483"/>
        <end position="503"/>
    </location>
</feature>
<reference evidence="3" key="1">
    <citation type="submission" date="2024-04" db="EMBL/GenBank/DDBJ databases">
        <authorList>
            <person name="Shaw F."/>
            <person name="Minotto A."/>
        </authorList>
    </citation>
    <scope>NUCLEOTIDE SEQUENCE [LARGE SCALE GENOMIC DNA]</scope>
</reference>
<feature type="region of interest" description="Disordered" evidence="1">
    <location>
        <begin position="355"/>
        <end position="440"/>
    </location>
</feature>
<feature type="compositionally biased region" description="Pro residues" evidence="1">
    <location>
        <begin position="379"/>
        <end position="398"/>
    </location>
</feature>
<organism evidence="2 3">
    <name type="scientific">Somion occarium</name>
    <dbReference type="NCBI Taxonomy" id="3059160"/>
    <lineage>
        <taxon>Eukaryota</taxon>
        <taxon>Fungi</taxon>
        <taxon>Dikarya</taxon>
        <taxon>Basidiomycota</taxon>
        <taxon>Agaricomycotina</taxon>
        <taxon>Agaricomycetes</taxon>
        <taxon>Polyporales</taxon>
        <taxon>Cerrenaceae</taxon>
        <taxon>Somion</taxon>
    </lineage>
</organism>
<feature type="compositionally biased region" description="Polar residues" evidence="1">
    <location>
        <begin position="428"/>
        <end position="440"/>
    </location>
</feature>
<gene>
    <name evidence="2" type="ORF">GFSPODELE1_LOCUS522</name>
</gene>
<keyword evidence="3" id="KW-1185">Reference proteome</keyword>
<feature type="region of interest" description="Disordered" evidence="1">
    <location>
        <begin position="105"/>
        <end position="128"/>
    </location>
</feature>
<evidence type="ECO:0000256" key="1">
    <source>
        <dbReference type="SAM" id="MobiDB-lite"/>
    </source>
</evidence>
<proteinExistence type="predicted"/>
<feature type="compositionally biased region" description="Low complexity" evidence="1">
    <location>
        <begin position="197"/>
        <end position="216"/>
    </location>
</feature>